<reference evidence="2" key="1">
    <citation type="journal article" date="2020" name="Nat. Commun.">
        <title>Large-scale genome sequencing of mycorrhizal fungi provides insights into the early evolution of symbiotic traits.</title>
        <authorList>
            <person name="Miyauchi S."/>
            <person name="Kiss E."/>
            <person name="Kuo A."/>
            <person name="Drula E."/>
            <person name="Kohler A."/>
            <person name="Sanchez-Garcia M."/>
            <person name="Morin E."/>
            <person name="Andreopoulos B."/>
            <person name="Barry K.W."/>
            <person name="Bonito G."/>
            <person name="Buee M."/>
            <person name="Carver A."/>
            <person name="Chen C."/>
            <person name="Cichocki N."/>
            <person name="Clum A."/>
            <person name="Culley D."/>
            <person name="Crous P.W."/>
            <person name="Fauchery L."/>
            <person name="Girlanda M."/>
            <person name="Hayes R.D."/>
            <person name="Keri Z."/>
            <person name="LaButti K."/>
            <person name="Lipzen A."/>
            <person name="Lombard V."/>
            <person name="Magnuson J."/>
            <person name="Maillard F."/>
            <person name="Murat C."/>
            <person name="Nolan M."/>
            <person name="Ohm R.A."/>
            <person name="Pangilinan J."/>
            <person name="Pereira M.F."/>
            <person name="Perotto S."/>
            <person name="Peter M."/>
            <person name="Pfister S."/>
            <person name="Riley R."/>
            <person name="Sitrit Y."/>
            <person name="Stielow J.B."/>
            <person name="Szollosi G."/>
            <person name="Zifcakova L."/>
            <person name="Stursova M."/>
            <person name="Spatafora J.W."/>
            <person name="Tedersoo L."/>
            <person name="Vaario L.M."/>
            <person name="Yamada A."/>
            <person name="Yan M."/>
            <person name="Wang P."/>
            <person name="Xu J."/>
            <person name="Bruns T."/>
            <person name="Baldrian P."/>
            <person name="Vilgalys R."/>
            <person name="Dunand C."/>
            <person name="Henrissat B."/>
            <person name="Grigoriev I.V."/>
            <person name="Hibbett D."/>
            <person name="Nagy L.G."/>
            <person name="Martin F.M."/>
        </authorList>
    </citation>
    <scope>NUCLEOTIDE SEQUENCE</scope>
    <source>
        <strain evidence="2">UP504</strain>
    </source>
</reference>
<feature type="compositionally biased region" description="Polar residues" evidence="1">
    <location>
        <begin position="262"/>
        <end position="283"/>
    </location>
</feature>
<gene>
    <name evidence="2" type="ORF">BS47DRAFT_1362467</name>
</gene>
<feature type="region of interest" description="Disordered" evidence="1">
    <location>
        <begin position="243"/>
        <end position="317"/>
    </location>
</feature>
<feature type="region of interest" description="Disordered" evidence="1">
    <location>
        <begin position="1"/>
        <end position="41"/>
    </location>
</feature>
<feature type="compositionally biased region" description="Polar residues" evidence="1">
    <location>
        <begin position="115"/>
        <end position="126"/>
    </location>
</feature>
<proteinExistence type="predicted"/>
<organism evidence="2 3">
    <name type="scientific">Hydnum rufescens UP504</name>
    <dbReference type="NCBI Taxonomy" id="1448309"/>
    <lineage>
        <taxon>Eukaryota</taxon>
        <taxon>Fungi</taxon>
        <taxon>Dikarya</taxon>
        <taxon>Basidiomycota</taxon>
        <taxon>Agaricomycotina</taxon>
        <taxon>Agaricomycetes</taxon>
        <taxon>Cantharellales</taxon>
        <taxon>Hydnaceae</taxon>
        <taxon>Hydnum</taxon>
    </lineage>
</organism>
<feature type="compositionally biased region" description="Polar residues" evidence="1">
    <location>
        <begin position="219"/>
        <end position="230"/>
    </location>
</feature>
<name>A0A9P6DSL4_9AGAM</name>
<feature type="compositionally biased region" description="Polar residues" evidence="1">
    <location>
        <begin position="303"/>
        <end position="317"/>
    </location>
</feature>
<evidence type="ECO:0000313" key="3">
    <source>
        <dbReference type="Proteomes" id="UP000886523"/>
    </source>
</evidence>
<dbReference type="Proteomes" id="UP000886523">
    <property type="component" value="Unassembled WGS sequence"/>
</dbReference>
<sequence length="317" mass="35646">MTTNRQTRATNTTCPGTIAKRNPETGTHNARPRDPRRTTYPLRRVCGNCKIIVQRSPPRNATYECNPPKPQPNEARPPAVHQTKPRRKTTGNADGTTHPPKRVCGNMRFLPSVKTHPTSTQTSPQYAQPPKPGIPGPEHDDRRYRSTTHPLRRVCGNNLYTKAPKEQQELLFWCFLCFFFEKLMGYSLIDLGTLSQRENPRTKKGRAQPPATRNPIQEPATTAQKTSSTHPLRRVCGNFKFVILTQHPRPRRTNTGERRPARQTNPTNGNESKPQCKPWTNPTPAEAGILLNPHPPTKAMTPPTENTMATGEGEPQQ</sequence>
<comment type="caution">
    <text evidence="2">The sequence shown here is derived from an EMBL/GenBank/DDBJ whole genome shotgun (WGS) entry which is preliminary data.</text>
</comment>
<feature type="compositionally biased region" description="Low complexity" evidence="1">
    <location>
        <begin position="1"/>
        <end position="13"/>
    </location>
</feature>
<protein>
    <submittedName>
        <fullName evidence="2">Uncharacterized protein</fullName>
    </submittedName>
</protein>
<dbReference type="AlphaFoldDB" id="A0A9P6DSL4"/>
<accession>A0A9P6DSL4</accession>
<feature type="region of interest" description="Disordered" evidence="1">
    <location>
        <begin position="199"/>
        <end position="231"/>
    </location>
</feature>
<keyword evidence="3" id="KW-1185">Reference proteome</keyword>
<evidence type="ECO:0000313" key="2">
    <source>
        <dbReference type="EMBL" id="KAF9513366.1"/>
    </source>
</evidence>
<feature type="region of interest" description="Disordered" evidence="1">
    <location>
        <begin position="58"/>
        <end position="148"/>
    </location>
</feature>
<dbReference type="EMBL" id="MU128973">
    <property type="protein sequence ID" value="KAF9513366.1"/>
    <property type="molecule type" value="Genomic_DNA"/>
</dbReference>
<evidence type="ECO:0000256" key="1">
    <source>
        <dbReference type="SAM" id="MobiDB-lite"/>
    </source>
</evidence>